<accession>A0A6J5LGQ8</accession>
<name>A0A6J5LGQ8_9CAUD</name>
<dbReference type="Pfam" id="PF05119">
    <property type="entry name" value="Terminase_4"/>
    <property type="match status" value="1"/>
</dbReference>
<organism evidence="2">
    <name type="scientific">uncultured Caudovirales phage</name>
    <dbReference type="NCBI Taxonomy" id="2100421"/>
    <lineage>
        <taxon>Viruses</taxon>
        <taxon>Duplodnaviria</taxon>
        <taxon>Heunggongvirae</taxon>
        <taxon>Uroviricota</taxon>
        <taxon>Caudoviricetes</taxon>
        <taxon>Peduoviridae</taxon>
        <taxon>Maltschvirus</taxon>
        <taxon>Maltschvirus maltsch</taxon>
    </lineage>
</organism>
<dbReference type="EMBL" id="LR796262">
    <property type="protein sequence ID" value="CAB4132473.1"/>
    <property type="molecule type" value="Genomic_DNA"/>
</dbReference>
<feature type="region of interest" description="Disordered" evidence="1">
    <location>
        <begin position="136"/>
        <end position="157"/>
    </location>
</feature>
<proteinExistence type="predicted"/>
<gene>
    <name evidence="2" type="ORF">UFOVP261_24</name>
</gene>
<reference evidence="2" key="1">
    <citation type="submission" date="2020-04" db="EMBL/GenBank/DDBJ databases">
        <authorList>
            <person name="Chiriac C."/>
            <person name="Salcher M."/>
            <person name="Ghai R."/>
            <person name="Kavagutti S V."/>
        </authorList>
    </citation>
    <scope>NUCLEOTIDE SEQUENCE</scope>
</reference>
<evidence type="ECO:0000256" key="1">
    <source>
        <dbReference type="SAM" id="MobiDB-lite"/>
    </source>
</evidence>
<dbReference type="InterPro" id="IPR006448">
    <property type="entry name" value="Phage_term_ssu_P27"/>
</dbReference>
<sequence length="157" mass="17719">MRKPPELHAVDGTRMVRKTGKPAAIPAELKTRMPYAEWHDHPEKFDKKQFVKEASDFLFDVYGIGDNQNRHTLGMLADTMEMYVNCNMRLTNDQLMIWHNDGKTAAINPLVNIRAKALEQCIRLMGELGLTPKARLSGKQTKDTTGIDTLLRGPKAA</sequence>
<protein>
    <submittedName>
        <fullName evidence="2">Phage terminase, small subunit, P27 family</fullName>
    </submittedName>
</protein>
<evidence type="ECO:0000313" key="2">
    <source>
        <dbReference type="EMBL" id="CAB4132473.1"/>
    </source>
</evidence>